<dbReference type="GO" id="GO:0000387">
    <property type="term" value="P:spliceosomal snRNP assembly"/>
    <property type="evidence" value="ECO:0007669"/>
    <property type="project" value="TreeGrafter"/>
</dbReference>
<dbReference type="PANTHER" id="PTHR46362:SF1">
    <property type="entry name" value="GEM-ASSOCIATED PROTEIN 5"/>
    <property type="match status" value="1"/>
</dbReference>
<evidence type="ECO:0000313" key="1">
    <source>
        <dbReference type="EMBL" id="KYN34580.1"/>
    </source>
</evidence>
<dbReference type="GO" id="GO:0005634">
    <property type="term" value="C:nucleus"/>
    <property type="evidence" value="ECO:0007669"/>
    <property type="project" value="TreeGrafter"/>
</dbReference>
<evidence type="ECO:0000313" key="2">
    <source>
        <dbReference type="Proteomes" id="UP000078541"/>
    </source>
</evidence>
<dbReference type="GO" id="GO:0003730">
    <property type="term" value="F:mRNA 3'-UTR binding"/>
    <property type="evidence" value="ECO:0007669"/>
    <property type="project" value="TreeGrafter"/>
</dbReference>
<dbReference type="PANTHER" id="PTHR46362">
    <property type="entry name" value="GEM-ASSOCIATED PROTEIN 5"/>
    <property type="match status" value="1"/>
</dbReference>
<gene>
    <name evidence="1" type="ORF">ALC56_11068</name>
</gene>
<protein>
    <submittedName>
        <fullName evidence="1">Gem-associated protein 5</fullName>
    </submittedName>
</protein>
<dbReference type="InterPro" id="IPR015943">
    <property type="entry name" value="WD40/YVTN_repeat-like_dom_sf"/>
</dbReference>
<dbReference type="InterPro" id="IPR052640">
    <property type="entry name" value="Gemin-5"/>
</dbReference>
<accession>A0A195F1X8</accession>
<reference evidence="1 2" key="1">
    <citation type="submission" date="2016-03" db="EMBL/GenBank/DDBJ databases">
        <title>Trachymyrmex septentrionalis WGS genome.</title>
        <authorList>
            <person name="Nygaard S."/>
            <person name="Hu H."/>
            <person name="Boomsma J."/>
            <person name="Zhang G."/>
        </authorList>
    </citation>
    <scope>NUCLEOTIDE SEQUENCE [LARGE SCALE GENOMIC DNA]</scope>
    <source>
        <strain evidence="1">Tsep2-gDNA-1</strain>
        <tissue evidence="1">Whole body</tissue>
    </source>
</reference>
<dbReference type="AlphaFoldDB" id="A0A195F1X8"/>
<sequence length="352" mass="39176">MNEATLPPPNCYLSNILACVIARQKEDNVMQYSVIKDYFKDKVTALAFCPKLDDSDSPELLICGGDDTKARVWNVDRLELVAEFAFVDGSKLIGSKLTATCVACYSHDSSLVAIGTKSGLVYIVQKDTILYRMRGHNEDIISLSWCPSDINVLNGGNRRDLLLASGAKDRSVFIWRAGRDGRYETVLNIPNTPIMGSYKSKLSTTSGTWIAVCWAEPNFDPIKSAILEYKIPTQGGFVYCMNACSIDTSRIAFGVGDAMLRLWNLSEPHTMTFDVVIHWQKIKGKIRVVSWFPEDESTVAFDTGEGPLVCLMQLELTNNLYYTGSIIEIPFTNSNGLNLNQNIFCSLVQKEN</sequence>
<dbReference type="SMART" id="SM00320">
    <property type="entry name" value="WD40"/>
    <property type="match status" value="4"/>
</dbReference>
<organism evidence="1 2">
    <name type="scientific">Trachymyrmex septentrionalis</name>
    <dbReference type="NCBI Taxonomy" id="34720"/>
    <lineage>
        <taxon>Eukaryota</taxon>
        <taxon>Metazoa</taxon>
        <taxon>Ecdysozoa</taxon>
        <taxon>Arthropoda</taxon>
        <taxon>Hexapoda</taxon>
        <taxon>Insecta</taxon>
        <taxon>Pterygota</taxon>
        <taxon>Neoptera</taxon>
        <taxon>Endopterygota</taxon>
        <taxon>Hymenoptera</taxon>
        <taxon>Apocrita</taxon>
        <taxon>Aculeata</taxon>
        <taxon>Formicoidea</taxon>
        <taxon>Formicidae</taxon>
        <taxon>Myrmicinae</taxon>
        <taxon>Trachymyrmex</taxon>
    </lineage>
</organism>
<dbReference type="STRING" id="34720.A0A195F1X8"/>
<keyword evidence="2" id="KW-1185">Reference proteome</keyword>
<dbReference type="InterPro" id="IPR036322">
    <property type="entry name" value="WD40_repeat_dom_sf"/>
</dbReference>
<name>A0A195F1X8_9HYME</name>
<dbReference type="Gene3D" id="2.130.10.10">
    <property type="entry name" value="YVTN repeat-like/Quinoprotein amine dehydrogenase"/>
    <property type="match status" value="3"/>
</dbReference>
<dbReference type="EMBL" id="KQ981856">
    <property type="protein sequence ID" value="KYN34580.1"/>
    <property type="molecule type" value="Genomic_DNA"/>
</dbReference>
<dbReference type="InterPro" id="IPR001680">
    <property type="entry name" value="WD40_rpt"/>
</dbReference>
<dbReference type="Proteomes" id="UP000078541">
    <property type="component" value="Unassembled WGS sequence"/>
</dbReference>
<dbReference type="GO" id="GO:0032797">
    <property type="term" value="C:SMN complex"/>
    <property type="evidence" value="ECO:0007669"/>
    <property type="project" value="TreeGrafter"/>
</dbReference>
<dbReference type="SUPFAM" id="SSF50978">
    <property type="entry name" value="WD40 repeat-like"/>
    <property type="match status" value="1"/>
</dbReference>
<proteinExistence type="predicted"/>
<dbReference type="Pfam" id="PF00400">
    <property type="entry name" value="WD40"/>
    <property type="match status" value="1"/>
</dbReference>